<dbReference type="InterPro" id="IPR010291">
    <property type="entry name" value="Ion_channel_UNC-93"/>
</dbReference>
<feature type="transmembrane region" description="Helical" evidence="7">
    <location>
        <begin position="350"/>
        <end position="376"/>
    </location>
</feature>
<dbReference type="CTD" id="108696318"/>
<comment type="subcellular location">
    <subcellularLocation>
        <location evidence="1">Membrane</location>
        <topology evidence="1">Multi-pass membrane protein</topology>
    </subcellularLocation>
</comment>
<evidence type="ECO:0000313" key="8">
    <source>
        <dbReference type="Proteomes" id="UP000186698"/>
    </source>
</evidence>
<feature type="transmembrane region" description="Helical" evidence="7">
    <location>
        <begin position="501"/>
        <end position="518"/>
    </location>
</feature>
<dbReference type="GO" id="GO:0005768">
    <property type="term" value="C:endosome"/>
    <property type="evidence" value="ECO:0000318"/>
    <property type="project" value="GO_Central"/>
</dbReference>
<feature type="compositionally biased region" description="Acidic residues" evidence="6">
    <location>
        <begin position="548"/>
        <end position="560"/>
    </location>
</feature>
<feature type="transmembrane region" description="Helical" evidence="7">
    <location>
        <begin position="408"/>
        <end position="426"/>
    </location>
</feature>
<dbReference type="OrthoDB" id="10010517at2759"/>
<dbReference type="OMA" id="IFYGFFH"/>
<dbReference type="GeneID" id="108696318"/>
<feature type="transmembrane region" description="Helical" evidence="7">
    <location>
        <begin position="165"/>
        <end position="187"/>
    </location>
</feature>
<feature type="transmembrane region" description="Helical" evidence="7">
    <location>
        <begin position="219"/>
        <end position="240"/>
    </location>
</feature>
<evidence type="ECO:0000313" key="11">
    <source>
        <dbReference type="Xenbase" id="XB-GENE-6487203"/>
    </source>
</evidence>
<feature type="transmembrane region" description="Helical" evidence="7">
    <location>
        <begin position="477"/>
        <end position="495"/>
    </location>
</feature>
<evidence type="ECO:0000256" key="6">
    <source>
        <dbReference type="SAM" id="MobiDB-lite"/>
    </source>
</evidence>
<feature type="transmembrane region" description="Helical" evidence="7">
    <location>
        <begin position="63"/>
        <end position="85"/>
    </location>
</feature>
<dbReference type="GO" id="GO:0034154">
    <property type="term" value="P:toll-like receptor 7 signaling pathway"/>
    <property type="evidence" value="ECO:0000318"/>
    <property type="project" value="GO_Central"/>
</dbReference>
<dbReference type="PANTHER" id="PTHR46744:SF1">
    <property type="entry name" value="PROTEIN UNC-93 HOMOLOG B1"/>
    <property type="match status" value="1"/>
</dbReference>
<dbReference type="KEGG" id="xla:108696318"/>
<dbReference type="Bgee" id="108696318">
    <property type="expression patterns" value="Expressed in spleen and 17 other cell types or tissues"/>
</dbReference>
<evidence type="ECO:0000256" key="2">
    <source>
        <dbReference type="ARBA" id="ARBA00009172"/>
    </source>
</evidence>
<dbReference type="InterPro" id="IPR043268">
    <property type="entry name" value="UNC93B1"/>
</dbReference>
<proteinExistence type="inferred from homology"/>
<organism evidence="9">
    <name type="scientific">Xenopus laevis</name>
    <name type="common">African clawed frog</name>
    <dbReference type="NCBI Taxonomy" id="8355"/>
    <lineage>
        <taxon>Eukaryota</taxon>
        <taxon>Metazoa</taxon>
        <taxon>Chordata</taxon>
        <taxon>Craniata</taxon>
        <taxon>Vertebrata</taxon>
        <taxon>Euteleostomi</taxon>
        <taxon>Amphibia</taxon>
        <taxon>Batrachia</taxon>
        <taxon>Anura</taxon>
        <taxon>Pipoidea</taxon>
        <taxon>Pipidae</taxon>
        <taxon>Xenopodinae</taxon>
        <taxon>Xenopus</taxon>
        <taxon>Xenopus</taxon>
    </lineage>
</organism>
<feature type="transmembrane region" description="Helical" evidence="7">
    <location>
        <begin position="141"/>
        <end position="159"/>
    </location>
</feature>
<feature type="transmembrane region" description="Helical" evidence="7">
    <location>
        <begin position="382"/>
        <end position="401"/>
    </location>
</feature>
<dbReference type="InterPro" id="IPR036259">
    <property type="entry name" value="MFS_trans_sf"/>
</dbReference>
<dbReference type="GO" id="GO:0006886">
    <property type="term" value="P:intracellular protein transport"/>
    <property type="evidence" value="ECO:0000318"/>
    <property type="project" value="GO_Central"/>
</dbReference>
<evidence type="ECO:0000256" key="3">
    <source>
        <dbReference type="ARBA" id="ARBA00022692"/>
    </source>
</evidence>
<dbReference type="Xenbase" id="XB-GENE-6487203">
    <property type="gene designation" value="unc93b1.L"/>
</dbReference>
<sequence>MAEIYPEASINGIAADRGRDYAVPDDVPVLEGANAQIEDFLGEKADYDEEAEEKRYYRRKRLLTVKSVVFASLGAALTYGVYLGLLQMQLILHYDETYRDVKYSNIGLQDIDSKMLMGINVTPIAALLYTPVLIRFFGTKWMMFLSSGIYALFVSTNYWERYYTLVPSATVIGVMIVPFWASLGNYITRMAQKYYEFVNYKEENVREQRRAPRGASHRYIIIFQSIFYSIFHMSFVLSQLPVHFFLSKFFYSYNHTLFNVRDCGAAIQHGILPNFNLTVLHTLPPSLNLIYVESALMGAALVSMLLILLLCGSAYRPTEEIDLRSIGWGNIFQLPFKHARDYRLRCLAPYFFYSGFEVLFACTGFALCYGVCSLGLESLPFLLTAYGISASISSFLALCMLRFPRQIPLVGGAVLHSCILIGLFFWSPTPKLQSQKPLLYLVAVLWGIGSGLNKSGLSIIIGMFYEDKERQDFVFTIYHWLQALAIFIVYLWSSIPVTAKLGIMLASALISVLSYLWMEHKLSCRVPFRVPKIPAPRHKVKGYRYMEEENSDESGSEGEEEQSHGGESEEEDQAGPRCRQPGKRECYEQAVGDDE</sequence>
<evidence type="ECO:0000313" key="9">
    <source>
        <dbReference type="RefSeq" id="XP_018081064.1"/>
    </source>
</evidence>
<accession>A0A1L8FKM7</accession>
<evidence type="ECO:0000313" key="10">
    <source>
        <dbReference type="RefSeq" id="XP_018081065.1"/>
    </source>
</evidence>
<reference evidence="9 10" key="1">
    <citation type="submission" date="2022-04" db="UniProtKB">
        <authorList>
            <consortium name="RefSeq"/>
        </authorList>
    </citation>
    <scope>IDENTIFICATION</scope>
    <source>
        <strain evidence="9 10">J_2021</strain>
        <tissue evidence="9 10">Erythrocytes</tissue>
    </source>
</reference>
<comment type="similarity">
    <text evidence="2">Belongs to the unc-93 family.</text>
</comment>
<dbReference type="STRING" id="8355.A0A1L8FKM7"/>
<dbReference type="GO" id="GO:0034138">
    <property type="term" value="P:toll-like receptor 3 signaling pathway"/>
    <property type="evidence" value="ECO:0000318"/>
    <property type="project" value="GO_Central"/>
</dbReference>
<keyword evidence="3 7" id="KW-0812">Transmembrane</keyword>
<keyword evidence="8" id="KW-1185">Reference proteome</keyword>
<dbReference type="SUPFAM" id="SSF103473">
    <property type="entry name" value="MFS general substrate transporter"/>
    <property type="match status" value="1"/>
</dbReference>
<evidence type="ECO:0000256" key="1">
    <source>
        <dbReference type="ARBA" id="ARBA00004141"/>
    </source>
</evidence>
<feature type="transmembrane region" description="Helical" evidence="7">
    <location>
        <begin position="295"/>
        <end position="315"/>
    </location>
</feature>
<dbReference type="GO" id="GO:0034162">
    <property type="term" value="P:toll-like receptor 9 signaling pathway"/>
    <property type="evidence" value="ECO:0000318"/>
    <property type="project" value="GO_Central"/>
</dbReference>
<dbReference type="GO" id="GO:0016020">
    <property type="term" value="C:membrane"/>
    <property type="evidence" value="ECO:0007669"/>
    <property type="project" value="UniProtKB-SubCell"/>
</dbReference>
<keyword evidence="5 7" id="KW-0472">Membrane</keyword>
<evidence type="ECO:0000256" key="5">
    <source>
        <dbReference type="ARBA" id="ARBA00023136"/>
    </source>
</evidence>
<dbReference type="GO" id="GO:0035325">
    <property type="term" value="F:Toll-like receptor binding"/>
    <property type="evidence" value="ECO:0000318"/>
    <property type="project" value="GO_Central"/>
</dbReference>
<dbReference type="PANTHER" id="PTHR46744">
    <property type="entry name" value="PROTEIN UNC-93 HOMOLOG B1"/>
    <property type="match status" value="1"/>
</dbReference>
<dbReference type="GO" id="GO:0002224">
    <property type="term" value="P:toll-like receptor signaling pathway"/>
    <property type="evidence" value="ECO:0007669"/>
    <property type="project" value="InterPro"/>
</dbReference>
<evidence type="ECO:0000256" key="4">
    <source>
        <dbReference type="ARBA" id="ARBA00022989"/>
    </source>
</evidence>
<dbReference type="Pfam" id="PF05978">
    <property type="entry name" value="UNC-93"/>
    <property type="match status" value="1"/>
</dbReference>
<feature type="region of interest" description="Disordered" evidence="6">
    <location>
        <begin position="544"/>
        <end position="595"/>
    </location>
</feature>
<dbReference type="RefSeq" id="XP_018081064.1">
    <property type="nucleotide sequence ID" value="XM_018225575.2"/>
</dbReference>
<dbReference type="PaxDb" id="8355-A0A1L8FKM7"/>
<evidence type="ECO:0000256" key="7">
    <source>
        <dbReference type="SAM" id="Phobius"/>
    </source>
</evidence>
<dbReference type="AlphaFoldDB" id="A0A1L8FKM7"/>
<protein>
    <submittedName>
        <fullName evidence="9 10">protein unc-93 homolog B1</fullName>
    </submittedName>
</protein>
<feature type="transmembrane region" description="Helical" evidence="7">
    <location>
        <begin position="115"/>
        <end position="134"/>
    </location>
</feature>
<gene>
    <name evidence="9 10 11" type="primary">unc93b1.L</name>
</gene>
<dbReference type="Proteomes" id="UP000186698">
    <property type="component" value="Chromosome 7L"/>
</dbReference>
<dbReference type="AGR" id="Xenbase:XB-GENE-6487203"/>
<keyword evidence="4 7" id="KW-1133">Transmembrane helix</keyword>
<dbReference type="CDD" id="cd17408">
    <property type="entry name" value="MFS_unc93B1"/>
    <property type="match status" value="1"/>
</dbReference>
<dbReference type="GO" id="GO:0005764">
    <property type="term" value="C:lysosome"/>
    <property type="evidence" value="ECO:0000318"/>
    <property type="project" value="GO_Central"/>
</dbReference>
<dbReference type="RefSeq" id="XP_018081065.1">
    <property type="nucleotide sequence ID" value="XM_018225576.2"/>
</dbReference>
<feature type="transmembrane region" description="Helical" evidence="7">
    <location>
        <begin position="438"/>
        <end position="465"/>
    </location>
</feature>
<name>A0A1L8FKM7_XENLA</name>